<dbReference type="KEGG" id="nvi:100121464"/>
<dbReference type="FunFam" id="1.20.1270.60:FF:000068">
    <property type="entry name" value="Islet cell autoantigen"/>
    <property type="match status" value="1"/>
</dbReference>
<dbReference type="OMA" id="ESICCLA"/>
<accession>A0A7M7G5P6</accession>
<name>A0A7M7G5P6_NASVI</name>
<dbReference type="Gene3D" id="1.20.1270.60">
    <property type="entry name" value="Arfaptin homology (AH) domain/BAR domain"/>
    <property type="match status" value="1"/>
</dbReference>
<sequence length="443" mass="50665">MQHQYWITKQTLSRKFGRKEDECIVSSDAQLDAKLELFRNIQTSCTLIQRIIDKYQESICCLAEETNSMGRFLKKHSEEDKIRAGDAMSAVGKSLVFCAQQQLLLHEPLMRFYQELETFRQRAIGDTLQNVIAMEKARTEYRAALSWMKNVSLQLDPDANKQLEKFKKVQDQVRRGKMTFDKLALDCLQKVDLLAAARCNMLNHSLSFYQNNFLTCTEKSAKTYSSVSKVFENKYGNRVSPEELHKATSADTKDNDGKKKSKKENKDSSNENTSLLIPDNDISPLDNTGVNELVTDFFEKISDTTVSKNLKSQNSAGLSSTDKDVSHDQEYYENLEKEFLSQYENSSSTDLLTNKTSYTDTPEMLWNPDDEDSFLPRSLLKQSLKSATDTSKAEKKNTRADKNKTEEGNKNNSAKSWLDLFEELDPLSNNQMQKSSKNKNSFV</sequence>
<feature type="domain" description="AH" evidence="2">
    <location>
        <begin position="26"/>
        <end position="229"/>
    </location>
</feature>
<dbReference type="SMR" id="A0A7M7G5P6"/>
<protein>
    <recommendedName>
        <fullName evidence="2">AH domain-containing protein</fullName>
    </recommendedName>
</protein>
<organism evidence="3 4">
    <name type="scientific">Nasonia vitripennis</name>
    <name type="common">Parasitic wasp</name>
    <dbReference type="NCBI Taxonomy" id="7425"/>
    <lineage>
        <taxon>Eukaryota</taxon>
        <taxon>Metazoa</taxon>
        <taxon>Ecdysozoa</taxon>
        <taxon>Arthropoda</taxon>
        <taxon>Hexapoda</taxon>
        <taxon>Insecta</taxon>
        <taxon>Pterygota</taxon>
        <taxon>Neoptera</taxon>
        <taxon>Endopterygota</taxon>
        <taxon>Hymenoptera</taxon>
        <taxon>Apocrita</taxon>
        <taxon>Proctotrupomorpha</taxon>
        <taxon>Chalcidoidea</taxon>
        <taxon>Pteromalidae</taxon>
        <taxon>Pteromalinae</taxon>
        <taxon>Nasonia</taxon>
    </lineage>
</organism>
<dbReference type="PANTHER" id="PTHR10164">
    <property type="entry name" value="ISLET CELL AUTOANTIGEN 1"/>
    <property type="match status" value="1"/>
</dbReference>
<dbReference type="AlphaFoldDB" id="A0A7M7G5P6"/>
<dbReference type="GO" id="GO:0051049">
    <property type="term" value="P:regulation of transport"/>
    <property type="evidence" value="ECO:0007669"/>
    <property type="project" value="TreeGrafter"/>
</dbReference>
<evidence type="ECO:0000256" key="1">
    <source>
        <dbReference type="SAM" id="MobiDB-lite"/>
    </source>
</evidence>
<dbReference type="GO" id="GO:0019904">
    <property type="term" value="F:protein domain specific binding"/>
    <property type="evidence" value="ECO:0007669"/>
    <property type="project" value="InterPro"/>
</dbReference>
<dbReference type="FunCoup" id="A0A7M7G5P6">
    <property type="interactions" value="296"/>
</dbReference>
<dbReference type="SMART" id="SM01015">
    <property type="entry name" value="Arfaptin"/>
    <property type="match status" value="1"/>
</dbReference>
<dbReference type="InterPro" id="IPR027267">
    <property type="entry name" value="AH/BAR_dom_sf"/>
</dbReference>
<feature type="region of interest" description="Disordered" evidence="1">
    <location>
        <begin position="342"/>
        <end position="372"/>
    </location>
</feature>
<evidence type="ECO:0000313" key="3">
    <source>
        <dbReference type="EnsemblMetazoa" id="XP_001605077"/>
    </source>
</evidence>
<dbReference type="SUPFAM" id="SSF103657">
    <property type="entry name" value="BAR/IMD domain-like"/>
    <property type="match status" value="1"/>
</dbReference>
<dbReference type="OrthoDB" id="2126778at2759"/>
<reference evidence="3" key="1">
    <citation type="submission" date="2021-01" db="UniProtKB">
        <authorList>
            <consortium name="EnsemblMetazoa"/>
        </authorList>
    </citation>
    <scope>IDENTIFICATION</scope>
</reference>
<evidence type="ECO:0000259" key="2">
    <source>
        <dbReference type="PROSITE" id="PS50870"/>
    </source>
</evidence>
<dbReference type="EnsemblMetazoa" id="XM_001605027">
    <property type="protein sequence ID" value="XP_001605077"/>
    <property type="gene ID" value="LOC100121464"/>
</dbReference>
<proteinExistence type="predicted"/>
<feature type="compositionally biased region" description="Basic and acidic residues" evidence="1">
    <location>
        <begin position="391"/>
        <end position="409"/>
    </location>
</feature>
<gene>
    <name evidence="3" type="primary">100121464</name>
</gene>
<dbReference type="Proteomes" id="UP000002358">
    <property type="component" value="Chromosome 1"/>
</dbReference>
<feature type="region of interest" description="Disordered" evidence="1">
    <location>
        <begin position="384"/>
        <end position="417"/>
    </location>
</feature>
<keyword evidence="4" id="KW-1185">Reference proteome</keyword>
<feature type="compositionally biased region" description="Polar residues" evidence="1">
    <location>
        <begin position="342"/>
        <end position="360"/>
    </location>
</feature>
<feature type="region of interest" description="Disordered" evidence="1">
    <location>
        <begin position="241"/>
        <end position="283"/>
    </location>
</feature>
<dbReference type="InParanoid" id="A0A7M7G5P6"/>
<dbReference type="PROSITE" id="PS50870">
    <property type="entry name" value="AH"/>
    <property type="match status" value="1"/>
</dbReference>
<evidence type="ECO:0000313" key="4">
    <source>
        <dbReference type="Proteomes" id="UP000002358"/>
    </source>
</evidence>
<dbReference type="PANTHER" id="PTHR10164:SF4">
    <property type="entry name" value="GH23156P"/>
    <property type="match status" value="1"/>
</dbReference>
<dbReference type="Pfam" id="PF06456">
    <property type="entry name" value="Arfaptin"/>
    <property type="match status" value="1"/>
</dbReference>
<feature type="compositionally biased region" description="Basic and acidic residues" evidence="1">
    <location>
        <begin position="241"/>
        <end position="269"/>
    </location>
</feature>
<dbReference type="InterPro" id="IPR010504">
    <property type="entry name" value="AH_dom"/>
</dbReference>
<dbReference type="InterPro" id="IPR024114">
    <property type="entry name" value="Islet_autoAg_Ica1/Ica1-like"/>
</dbReference>
<dbReference type="GO" id="GO:0005794">
    <property type="term" value="C:Golgi apparatus"/>
    <property type="evidence" value="ECO:0007669"/>
    <property type="project" value="TreeGrafter"/>
</dbReference>